<dbReference type="Proteomes" id="UP000250235">
    <property type="component" value="Unassembled WGS sequence"/>
</dbReference>
<name>A0A2Z7APF4_9LAMI</name>
<evidence type="ECO:0000313" key="2">
    <source>
        <dbReference type="Proteomes" id="UP000250235"/>
    </source>
</evidence>
<reference evidence="1 2" key="1">
    <citation type="journal article" date="2015" name="Proc. Natl. Acad. Sci. U.S.A.">
        <title>The resurrection genome of Boea hygrometrica: A blueprint for survival of dehydration.</title>
        <authorList>
            <person name="Xiao L."/>
            <person name="Yang G."/>
            <person name="Zhang L."/>
            <person name="Yang X."/>
            <person name="Zhao S."/>
            <person name="Ji Z."/>
            <person name="Zhou Q."/>
            <person name="Hu M."/>
            <person name="Wang Y."/>
            <person name="Chen M."/>
            <person name="Xu Y."/>
            <person name="Jin H."/>
            <person name="Xiao X."/>
            <person name="Hu G."/>
            <person name="Bao F."/>
            <person name="Hu Y."/>
            <person name="Wan P."/>
            <person name="Li L."/>
            <person name="Deng X."/>
            <person name="Kuang T."/>
            <person name="Xiang C."/>
            <person name="Zhu J.K."/>
            <person name="Oliver M.J."/>
            <person name="He Y."/>
        </authorList>
    </citation>
    <scope>NUCLEOTIDE SEQUENCE [LARGE SCALE GENOMIC DNA]</scope>
    <source>
        <strain evidence="2">cv. XS01</strain>
    </source>
</reference>
<keyword evidence="2" id="KW-1185">Reference proteome</keyword>
<proteinExistence type="predicted"/>
<organism evidence="1 2">
    <name type="scientific">Dorcoceras hygrometricum</name>
    <dbReference type="NCBI Taxonomy" id="472368"/>
    <lineage>
        <taxon>Eukaryota</taxon>
        <taxon>Viridiplantae</taxon>
        <taxon>Streptophyta</taxon>
        <taxon>Embryophyta</taxon>
        <taxon>Tracheophyta</taxon>
        <taxon>Spermatophyta</taxon>
        <taxon>Magnoliopsida</taxon>
        <taxon>eudicotyledons</taxon>
        <taxon>Gunneridae</taxon>
        <taxon>Pentapetalae</taxon>
        <taxon>asterids</taxon>
        <taxon>lamiids</taxon>
        <taxon>Lamiales</taxon>
        <taxon>Gesneriaceae</taxon>
        <taxon>Didymocarpoideae</taxon>
        <taxon>Trichosporeae</taxon>
        <taxon>Loxocarpinae</taxon>
        <taxon>Dorcoceras</taxon>
    </lineage>
</organism>
<dbReference type="EMBL" id="KV013391">
    <property type="protein sequence ID" value="KZV23715.1"/>
    <property type="molecule type" value="Genomic_DNA"/>
</dbReference>
<gene>
    <name evidence="1" type="ORF">F511_07192</name>
</gene>
<dbReference type="AlphaFoldDB" id="A0A2Z7APF4"/>
<evidence type="ECO:0000313" key="1">
    <source>
        <dbReference type="EMBL" id="KZV23715.1"/>
    </source>
</evidence>
<sequence>MKSRKQVSLVGTRSPIKRSWARIISAIHDPQKYGPFNPYIPIRSMTIDKSRVAIDPIAMPTSWRSNSDIASVTSIGYPRMSASGEFKSMTIDKSRVAIDPIAMPTSWRSNSDIASVTRSLTKRHLSHHRGQSSRSVLSFFSGYIVSRPKPGDTSLLVIHSSSFLLVQLQQISLNSSPRAPDLSSSRPLDVVAALWLGKAL</sequence>
<accession>A0A2Z7APF4</accession>
<protein>
    <submittedName>
        <fullName evidence="1">ATP binding protein</fullName>
    </submittedName>
</protein>